<protein>
    <recommendedName>
        <fullName evidence="2">Lipid/polyisoprenoid-binding YceI-like domain-containing protein</fullName>
    </recommendedName>
</protein>
<organism evidence="3 4">
    <name type="scientific">Flavobacterium pisciphilum</name>
    <dbReference type="NCBI Taxonomy" id="2893755"/>
    <lineage>
        <taxon>Bacteria</taxon>
        <taxon>Pseudomonadati</taxon>
        <taxon>Bacteroidota</taxon>
        <taxon>Flavobacteriia</taxon>
        <taxon>Flavobacteriales</taxon>
        <taxon>Flavobacteriaceae</taxon>
        <taxon>Flavobacterium</taxon>
    </lineage>
</organism>
<feature type="signal peptide" evidence="1">
    <location>
        <begin position="1"/>
        <end position="21"/>
    </location>
</feature>
<dbReference type="Proteomes" id="UP001430919">
    <property type="component" value="Unassembled WGS sequence"/>
</dbReference>
<evidence type="ECO:0000259" key="2">
    <source>
        <dbReference type="Pfam" id="PF04264"/>
    </source>
</evidence>
<sequence>MKNLFTIGLLGLALFLCLGSAKPTFFPDDSILIINKIEIKISGKSTVGDYNCGNSLIKKDSIFLNLSKKNSISAEIPMSNFDCRNKIMTKDLQATVKTKTYPSSYVTLSEIRPCGKNYKCNLTFVITDKTLKYKDFILNTTGNKIQGTFNLNFSDIGLKPPVKMAGLIKVKDQITIDFSLYKN</sequence>
<evidence type="ECO:0000313" key="4">
    <source>
        <dbReference type="Proteomes" id="UP001430919"/>
    </source>
</evidence>
<dbReference type="InterPro" id="IPR036761">
    <property type="entry name" value="TTHA0802/YceI-like_sf"/>
</dbReference>
<reference evidence="3" key="1">
    <citation type="submission" date="2021-11" db="EMBL/GenBank/DDBJ databases">
        <title>Description of novel Flavobacterium species.</title>
        <authorList>
            <person name="Saticioglu I.B."/>
            <person name="Ay H."/>
            <person name="Altun S."/>
            <person name="Duman M."/>
        </authorList>
    </citation>
    <scope>NUCLEOTIDE SEQUENCE</scope>
    <source>
        <strain evidence="3">F-65</strain>
    </source>
</reference>
<dbReference type="Pfam" id="PF04264">
    <property type="entry name" value="YceI"/>
    <property type="match status" value="1"/>
</dbReference>
<name>A0ABS8MWS2_9FLAO</name>
<gene>
    <name evidence="3" type="ORF">LNQ49_16145</name>
</gene>
<accession>A0ABS8MWS2</accession>
<comment type="caution">
    <text evidence="3">The sequence shown here is derived from an EMBL/GenBank/DDBJ whole genome shotgun (WGS) entry which is preliminary data.</text>
</comment>
<feature type="domain" description="Lipid/polyisoprenoid-binding YceI-like" evidence="2">
    <location>
        <begin position="68"/>
        <end position="180"/>
    </location>
</feature>
<dbReference type="SUPFAM" id="SSF101874">
    <property type="entry name" value="YceI-like"/>
    <property type="match status" value="1"/>
</dbReference>
<dbReference type="EMBL" id="JAJJMO010000001">
    <property type="protein sequence ID" value="MCC9073108.1"/>
    <property type="molecule type" value="Genomic_DNA"/>
</dbReference>
<dbReference type="Gene3D" id="2.40.128.110">
    <property type="entry name" value="Lipid/polyisoprenoid-binding, YceI-like"/>
    <property type="match status" value="1"/>
</dbReference>
<keyword evidence="1" id="KW-0732">Signal</keyword>
<keyword evidence="4" id="KW-1185">Reference proteome</keyword>
<evidence type="ECO:0000313" key="3">
    <source>
        <dbReference type="EMBL" id="MCC9073108.1"/>
    </source>
</evidence>
<evidence type="ECO:0000256" key="1">
    <source>
        <dbReference type="SAM" id="SignalP"/>
    </source>
</evidence>
<dbReference type="RefSeq" id="WP_229990056.1">
    <property type="nucleotide sequence ID" value="NZ_JAJJMO010000001.1"/>
</dbReference>
<proteinExistence type="predicted"/>
<feature type="chain" id="PRO_5046190462" description="Lipid/polyisoprenoid-binding YceI-like domain-containing protein" evidence="1">
    <location>
        <begin position="22"/>
        <end position="183"/>
    </location>
</feature>
<dbReference type="InterPro" id="IPR007372">
    <property type="entry name" value="Lipid/polyisoprenoid-bd_YceI"/>
</dbReference>